<dbReference type="HOGENOM" id="CLU_1267638_0_0_1"/>
<reference evidence="1 2" key="1">
    <citation type="submission" date="2014-04" db="EMBL/GenBank/DDBJ databases">
        <authorList>
            <consortium name="DOE Joint Genome Institute"/>
            <person name="Kuo A."/>
            <person name="Ruytinx J."/>
            <person name="Rineau F."/>
            <person name="Colpaert J."/>
            <person name="Kohler A."/>
            <person name="Nagy L.G."/>
            <person name="Floudas D."/>
            <person name="Copeland A."/>
            <person name="Barry K.W."/>
            <person name="Cichocki N."/>
            <person name="Veneault-Fourrey C."/>
            <person name="LaButti K."/>
            <person name="Lindquist E.A."/>
            <person name="Lipzen A."/>
            <person name="Lundell T."/>
            <person name="Morin E."/>
            <person name="Murat C."/>
            <person name="Sun H."/>
            <person name="Tunlid A."/>
            <person name="Henrissat B."/>
            <person name="Grigoriev I.V."/>
            <person name="Hibbett D.S."/>
            <person name="Martin F."/>
            <person name="Nordberg H.P."/>
            <person name="Cantor M.N."/>
            <person name="Hua S.X."/>
        </authorList>
    </citation>
    <scope>NUCLEOTIDE SEQUENCE [LARGE SCALE GENOMIC DNA]</scope>
    <source>
        <strain evidence="1 2">UH-Slu-Lm8-n1</strain>
    </source>
</reference>
<evidence type="ECO:0000313" key="2">
    <source>
        <dbReference type="Proteomes" id="UP000054485"/>
    </source>
</evidence>
<proteinExistence type="predicted"/>
<dbReference type="STRING" id="930992.A0A0D0AID1"/>
<evidence type="ECO:0000313" key="1">
    <source>
        <dbReference type="EMBL" id="KIK33977.1"/>
    </source>
</evidence>
<dbReference type="AlphaFoldDB" id="A0A0D0AID1"/>
<protein>
    <submittedName>
        <fullName evidence="1">Uncharacterized protein</fullName>
    </submittedName>
</protein>
<gene>
    <name evidence="1" type="ORF">CY34DRAFT_675371</name>
</gene>
<accession>A0A0D0AID1</accession>
<keyword evidence="2" id="KW-1185">Reference proteome</keyword>
<dbReference type="InParanoid" id="A0A0D0AID1"/>
<dbReference type="EMBL" id="KN835831">
    <property type="protein sequence ID" value="KIK33977.1"/>
    <property type="molecule type" value="Genomic_DNA"/>
</dbReference>
<name>A0A0D0AID1_9AGAM</name>
<organism evidence="1 2">
    <name type="scientific">Suillus luteus UH-Slu-Lm8-n1</name>
    <dbReference type="NCBI Taxonomy" id="930992"/>
    <lineage>
        <taxon>Eukaryota</taxon>
        <taxon>Fungi</taxon>
        <taxon>Dikarya</taxon>
        <taxon>Basidiomycota</taxon>
        <taxon>Agaricomycotina</taxon>
        <taxon>Agaricomycetes</taxon>
        <taxon>Agaricomycetidae</taxon>
        <taxon>Boletales</taxon>
        <taxon>Suillineae</taxon>
        <taxon>Suillaceae</taxon>
        <taxon>Suillus</taxon>
    </lineage>
</organism>
<sequence>MCSRRSSQIHAPRALDQTIRKFEIYRALQLVTAVLPFATRVFFSKSPSIHTVCRWKPQRASASSAFRSVLLSLGNLFPRIQSMTLRHRPVADLGDQGIQHISELRALHSLKLGLRVPSTWAQRLHPQRPGNHDLHSLQLSIDNVEYACNFFATFKVARSREITIFFKLQFPAHESTMLSRSPDRGVATIGSNTSLSLDIRGWRSQHLATPRHWTHFAI</sequence>
<dbReference type="Proteomes" id="UP000054485">
    <property type="component" value="Unassembled WGS sequence"/>
</dbReference>
<reference evidence="2" key="2">
    <citation type="submission" date="2015-01" db="EMBL/GenBank/DDBJ databases">
        <title>Evolutionary Origins and Diversification of the Mycorrhizal Mutualists.</title>
        <authorList>
            <consortium name="DOE Joint Genome Institute"/>
            <consortium name="Mycorrhizal Genomics Consortium"/>
            <person name="Kohler A."/>
            <person name="Kuo A."/>
            <person name="Nagy L.G."/>
            <person name="Floudas D."/>
            <person name="Copeland A."/>
            <person name="Barry K.W."/>
            <person name="Cichocki N."/>
            <person name="Veneault-Fourrey C."/>
            <person name="LaButti K."/>
            <person name="Lindquist E.A."/>
            <person name="Lipzen A."/>
            <person name="Lundell T."/>
            <person name="Morin E."/>
            <person name="Murat C."/>
            <person name="Riley R."/>
            <person name="Ohm R."/>
            <person name="Sun H."/>
            <person name="Tunlid A."/>
            <person name="Henrissat B."/>
            <person name="Grigoriev I.V."/>
            <person name="Hibbett D.S."/>
            <person name="Martin F."/>
        </authorList>
    </citation>
    <scope>NUCLEOTIDE SEQUENCE [LARGE SCALE GENOMIC DNA]</scope>
    <source>
        <strain evidence="2">UH-Slu-Lm8-n1</strain>
    </source>
</reference>